<keyword evidence="1" id="KW-0812">Transmembrane</keyword>
<dbReference type="InterPro" id="IPR015943">
    <property type="entry name" value="WD40/YVTN_repeat-like_dom_sf"/>
</dbReference>
<dbReference type="SMART" id="SM00564">
    <property type="entry name" value="PQQ"/>
    <property type="match status" value="8"/>
</dbReference>
<dbReference type="EMBL" id="BAAADJ010000004">
    <property type="protein sequence ID" value="GAA0315557.1"/>
    <property type="molecule type" value="Genomic_DNA"/>
</dbReference>
<evidence type="ECO:0000256" key="2">
    <source>
        <dbReference type="SAM" id="SignalP"/>
    </source>
</evidence>
<feature type="signal peptide" evidence="2">
    <location>
        <begin position="1"/>
        <end position="23"/>
    </location>
</feature>
<feature type="transmembrane region" description="Helical" evidence="1">
    <location>
        <begin position="423"/>
        <end position="442"/>
    </location>
</feature>
<keyword evidence="1" id="KW-1133">Transmembrane helix</keyword>
<keyword evidence="1" id="KW-0472">Membrane</keyword>
<dbReference type="InterPro" id="IPR011047">
    <property type="entry name" value="Quinoprotein_ADH-like_sf"/>
</dbReference>
<feature type="domain" description="Pyrrolo-quinoline quinone repeat" evidence="3">
    <location>
        <begin position="62"/>
        <end position="117"/>
    </location>
</feature>
<dbReference type="SUPFAM" id="SSF50998">
    <property type="entry name" value="Quinoprotein alcohol dehydrogenase-like"/>
    <property type="match status" value="1"/>
</dbReference>
<dbReference type="Proteomes" id="UP001500782">
    <property type="component" value="Unassembled WGS sequence"/>
</dbReference>
<accession>A0ABN0VRL5</accession>
<keyword evidence="2" id="KW-0732">Signal</keyword>
<evidence type="ECO:0000256" key="1">
    <source>
        <dbReference type="SAM" id="Phobius"/>
    </source>
</evidence>
<feature type="chain" id="PRO_5045037593" evidence="2">
    <location>
        <begin position="24"/>
        <end position="446"/>
    </location>
</feature>
<dbReference type="PANTHER" id="PTHR34512:SF30">
    <property type="entry name" value="OUTER MEMBRANE PROTEIN ASSEMBLY FACTOR BAMB"/>
    <property type="match status" value="1"/>
</dbReference>
<name>A0ABN0VRL5_9BACI</name>
<evidence type="ECO:0000313" key="4">
    <source>
        <dbReference type="EMBL" id="GAA0315557.1"/>
    </source>
</evidence>
<evidence type="ECO:0000259" key="3">
    <source>
        <dbReference type="Pfam" id="PF13360"/>
    </source>
</evidence>
<gene>
    <name evidence="4" type="ORF">GCM10008967_02640</name>
</gene>
<proteinExistence type="predicted"/>
<protein>
    <submittedName>
        <fullName evidence="4">PQQ-binding-like beta-propeller repeat protein</fullName>
    </submittedName>
</protein>
<dbReference type="RefSeq" id="WP_343795654.1">
    <property type="nucleotide sequence ID" value="NZ_BAAADJ010000004.1"/>
</dbReference>
<dbReference type="Pfam" id="PF13360">
    <property type="entry name" value="PQQ_2"/>
    <property type="match status" value="2"/>
</dbReference>
<dbReference type="InterPro" id="IPR002372">
    <property type="entry name" value="PQQ_rpt_dom"/>
</dbReference>
<dbReference type="PANTHER" id="PTHR34512">
    <property type="entry name" value="CELL SURFACE PROTEIN"/>
    <property type="match status" value="1"/>
</dbReference>
<sequence>MKKWTLMLVTGFILLMPIQSVIAAEIGPTEWTQYRMNSENNPVYNSDFNEEIRLNLPTNDEIRSTPVIVGNRAYVGNHNTGGLFSFDLESGELLWENKAPNWIHSEMIYAEGQLFVGYGNRFFQDDGTRGTGESGMLSLDPETGDILWDFQTKGEVMPTPAYDNGTVYITTGDRHLYAIDPKSGKEKWSLNLDSRVSMSSPNIKDGVLYVGGADPYAFYAVDLEEREIKWQQVFDQVTSGLDDVPAVIFNDQLVITTGVESDEKHNHKIYAMDITTGDIVWEDSLGMGAMVDNNKSGAPIIYEDKVFVGSPITQKFYSYNAESGEKEWEYKSHVNKAPPVAENGVVYFTDTKGIVYGFDTESGELLGQKTLGGKLAPSGPVLMNGHLIVGSQDSNVYVLPVKDILSNENEELTNEQGVETNKWLLYGIPGLAVIGLLAFFMMRRKK</sequence>
<reference evidence="4 5" key="1">
    <citation type="journal article" date="2019" name="Int. J. Syst. Evol. Microbiol.">
        <title>The Global Catalogue of Microorganisms (GCM) 10K type strain sequencing project: providing services to taxonomists for standard genome sequencing and annotation.</title>
        <authorList>
            <consortium name="The Broad Institute Genomics Platform"/>
            <consortium name="The Broad Institute Genome Sequencing Center for Infectious Disease"/>
            <person name="Wu L."/>
            <person name="Ma J."/>
        </authorList>
    </citation>
    <scope>NUCLEOTIDE SEQUENCE [LARGE SCALE GENOMIC DNA]</scope>
    <source>
        <strain evidence="4 5">JCM 9731</strain>
    </source>
</reference>
<dbReference type="Gene3D" id="2.40.128.630">
    <property type="match status" value="1"/>
</dbReference>
<evidence type="ECO:0000313" key="5">
    <source>
        <dbReference type="Proteomes" id="UP001500782"/>
    </source>
</evidence>
<comment type="caution">
    <text evidence="4">The sequence shown here is derived from an EMBL/GenBank/DDBJ whole genome shotgun (WGS) entry which is preliminary data.</text>
</comment>
<dbReference type="InterPro" id="IPR018391">
    <property type="entry name" value="PQQ_b-propeller_rpt"/>
</dbReference>
<keyword evidence="5" id="KW-1185">Reference proteome</keyword>
<dbReference type="Gene3D" id="2.130.10.10">
    <property type="entry name" value="YVTN repeat-like/Quinoprotein amine dehydrogenase"/>
    <property type="match status" value="1"/>
</dbReference>
<organism evidence="4 5">
    <name type="scientific">Bacillus carboniphilus</name>
    <dbReference type="NCBI Taxonomy" id="86663"/>
    <lineage>
        <taxon>Bacteria</taxon>
        <taxon>Bacillati</taxon>
        <taxon>Bacillota</taxon>
        <taxon>Bacilli</taxon>
        <taxon>Bacillales</taxon>
        <taxon>Bacillaceae</taxon>
        <taxon>Bacillus</taxon>
    </lineage>
</organism>
<feature type="domain" description="Pyrrolo-quinoline quinone repeat" evidence="3">
    <location>
        <begin position="138"/>
        <end position="364"/>
    </location>
</feature>